<dbReference type="RefSeq" id="WP_119885500.1">
    <property type="nucleotide sequence ID" value="NZ_CP067169.1"/>
</dbReference>
<evidence type="ECO:0000313" key="1">
    <source>
        <dbReference type="EMBL" id="RJL06012.1"/>
    </source>
</evidence>
<evidence type="ECO:0000313" key="2">
    <source>
        <dbReference type="Proteomes" id="UP000285530"/>
    </source>
</evidence>
<organism evidence="1 2">
    <name type="scientific">Paracoccus aestuarii</name>
    <dbReference type="NCBI Taxonomy" id="453842"/>
    <lineage>
        <taxon>Bacteria</taxon>
        <taxon>Pseudomonadati</taxon>
        <taxon>Pseudomonadota</taxon>
        <taxon>Alphaproteobacteria</taxon>
        <taxon>Rhodobacterales</taxon>
        <taxon>Paracoccaceae</taxon>
        <taxon>Paracoccus</taxon>
    </lineage>
</organism>
<comment type="caution">
    <text evidence="1">The sequence shown here is derived from an EMBL/GenBank/DDBJ whole genome shotgun (WGS) entry which is preliminary data.</text>
</comment>
<dbReference type="Proteomes" id="UP000285530">
    <property type="component" value="Unassembled WGS sequence"/>
</dbReference>
<dbReference type="AlphaFoldDB" id="A0A418ZZN0"/>
<keyword evidence="2" id="KW-1185">Reference proteome</keyword>
<gene>
    <name evidence="1" type="ORF">D3P06_04955</name>
</gene>
<dbReference type="OrthoDB" id="7551043at2"/>
<protein>
    <submittedName>
        <fullName evidence="1">Uncharacterized protein</fullName>
    </submittedName>
</protein>
<reference evidence="1 2" key="1">
    <citation type="submission" date="2018-09" db="EMBL/GenBank/DDBJ databases">
        <title>Paracoccus onubensis nov. sp. a moderate halophilic bacterium isolated from Gruta de las Maravillas (Aracena, Spain).</title>
        <authorList>
            <person name="Jurado V."/>
            <person name="Gutierrez-Patricio S."/>
            <person name="Gonzalez-Pimentel J.L."/>
            <person name="Laiz L."/>
            <person name="Saiz-Jimenez C."/>
        </authorList>
    </citation>
    <scope>NUCLEOTIDE SEQUENCE [LARGE SCALE GENOMIC DNA]</scope>
    <source>
        <strain evidence="1 2">DSM 19484</strain>
    </source>
</reference>
<proteinExistence type="predicted"/>
<dbReference type="EMBL" id="QZEV01000014">
    <property type="protein sequence ID" value="RJL06012.1"/>
    <property type="molecule type" value="Genomic_DNA"/>
</dbReference>
<sequence>MTSILLDLTDPLSPAQHSQLMAWLEEEIDAATRGTQFTLGVVSEHPEKWGATEPLCKPQDAASASALTQNVRLVGDRYRERFLAPLKANLEQMVSASGANSSPIMESLQALVSATPGFVTYGGPRRIVLVSDLLQHSDVLSFYRGGDWESFSNSRDYQRVGATLSNAVVQIYQVPRPAESIRNSDAVDDFWLRYFERQGTQAPSVKRLGDL</sequence>
<name>A0A418ZZN0_9RHOB</name>
<accession>A0A418ZZN0</accession>